<protein>
    <submittedName>
        <fullName evidence="1">Uncharacterized protein</fullName>
    </submittedName>
</protein>
<dbReference type="EMBL" id="CP009808">
    <property type="protein sequence ID" value="ATZ48847.1"/>
    <property type="molecule type" value="Genomic_DNA"/>
</dbReference>
<keyword evidence="2" id="KW-1185">Reference proteome</keyword>
<organism evidence="1 2">
    <name type="scientific">Botryotinia fuckeliana (strain B05.10)</name>
    <name type="common">Noble rot fungus</name>
    <name type="synonym">Botrytis cinerea</name>
    <dbReference type="NCBI Taxonomy" id="332648"/>
    <lineage>
        <taxon>Eukaryota</taxon>
        <taxon>Fungi</taxon>
        <taxon>Dikarya</taxon>
        <taxon>Ascomycota</taxon>
        <taxon>Pezizomycotina</taxon>
        <taxon>Leotiomycetes</taxon>
        <taxon>Helotiales</taxon>
        <taxon>Sclerotiniaceae</taxon>
        <taxon>Botrytis</taxon>
    </lineage>
</organism>
<dbReference type="OrthoDB" id="5425890at2759"/>
<proteinExistence type="predicted"/>
<dbReference type="AlphaFoldDB" id="A0A384JEK1"/>
<name>A0A384JEK1_BOTFB</name>
<evidence type="ECO:0000313" key="1">
    <source>
        <dbReference type="EMBL" id="ATZ48847.1"/>
    </source>
</evidence>
<dbReference type="GeneID" id="36394080"/>
<dbReference type="VEuPathDB" id="FungiDB:Bcin04g00670"/>
<reference evidence="1 2" key="2">
    <citation type="journal article" date="2012" name="Eukaryot. Cell">
        <title>Genome update of Botrytis cinerea strains B05.10 and T4.</title>
        <authorList>
            <person name="Staats M."/>
            <person name="van Kan J.A."/>
        </authorList>
    </citation>
    <scope>NUCLEOTIDE SEQUENCE [LARGE SCALE GENOMIC DNA]</scope>
    <source>
        <strain evidence="1 2">B05.10</strain>
    </source>
</reference>
<gene>
    <name evidence="1" type="ORF">BCIN_04g00670</name>
</gene>
<sequence>MPAPLAEPAMLRADEVKVVSCRQDIEPQTFVTLVSVEAFISLQNLNIQYDAHTMDETSKQNLAKHLQKYTKALQTFSTKSILQDNRIQFLTTINNEAKVQQSTRSLVLEKVKVINYKDLKKV</sequence>
<reference evidence="1 2" key="1">
    <citation type="journal article" date="2011" name="PLoS Genet.">
        <title>Genomic analysis of the necrotrophic fungal pathogens Sclerotinia sclerotiorum and Botrytis cinerea.</title>
        <authorList>
            <person name="Amselem J."/>
            <person name="Cuomo C.A."/>
            <person name="van Kan J.A."/>
            <person name="Viaud M."/>
            <person name="Benito E.P."/>
            <person name="Couloux A."/>
            <person name="Coutinho P.M."/>
            <person name="de Vries R.P."/>
            <person name="Dyer P.S."/>
            <person name="Fillinger S."/>
            <person name="Fournier E."/>
            <person name="Gout L."/>
            <person name="Hahn M."/>
            <person name="Kohn L."/>
            <person name="Lapalu N."/>
            <person name="Plummer K.M."/>
            <person name="Pradier J.M."/>
            <person name="Quevillon E."/>
            <person name="Sharon A."/>
            <person name="Simon A."/>
            <person name="ten Have A."/>
            <person name="Tudzynski B."/>
            <person name="Tudzynski P."/>
            <person name="Wincker P."/>
            <person name="Andrew M."/>
            <person name="Anthouard V."/>
            <person name="Beever R.E."/>
            <person name="Beffa R."/>
            <person name="Benoit I."/>
            <person name="Bouzid O."/>
            <person name="Brault B."/>
            <person name="Chen Z."/>
            <person name="Choquer M."/>
            <person name="Collemare J."/>
            <person name="Cotton P."/>
            <person name="Danchin E.G."/>
            <person name="Da Silva C."/>
            <person name="Gautier A."/>
            <person name="Giraud C."/>
            <person name="Giraud T."/>
            <person name="Gonzalez C."/>
            <person name="Grossetete S."/>
            <person name="Guldener U."/>
            <person name="Henrissat B."/>
            <person name="Howlett B.J."/>
            <person name="Kodira C."/>
            <person name="Kretschmer M."/>
            <person name="Lappartient A."/>
            <person name="Leroch M."/>
            <person name="Levis C."/>
            <person name="Mauceli E."/>
            <person name="Neuveglise C."/>
            <person name="Oeser B."/>
            <person name="Pearson M."/>
            <person name="Poulain J."/>
            <person name="Poussereau N."/>
            <person name="Quesneville H."/>
            <person name="Rascle C."/>
            <person name="Schumacher J."/>
            <person name="Segurens B."/>
            <person name="Sexton A."/>
            <person name="Silva E."/>
            <person name="Sirven C."/>
            <person name="Soanes D.M."/>
            <person name="Talbot N.J."/>
            <person name="Templeton M."/>
            <person name="Yandava C."/>
            <person name="Yarden O."/>
            <person name="Zeng Q."/>
            <person name="Rollins J.A."/>
            <person name="Lebrun M.H."/>
            <person name="Dickman M."/>
        </authorList>
    </citation>
    <scope>NUCLEOTIDE SEQUENCE [LARGE SCALE GENOMIC DNA]</scope>
    <source>
        <strain evidence="1 2">B05.10</strain>
    </source>
</reference>
<dbReference type="Proteomes" id="UP000001798">
    <property type="component" value="Chromosome 4"/>
</dbReference>
<dbReference type="KEGG" id="bfu:BCIN_04g00670"/>
<reference evidence="1 2" key="3">
    <citation type="journal article" date="2017" name="Mol. Plant Pathol.">
        <title>A gapless genome sequence of the fungus Botrytis cinerea.</title>
        <authorList>
            <person name="Van Kan J.A."/>
            <person name="Stassen J.H."/>
            <person name="Mosbach A."/>
            <person name="Van Der Lee T.A."/>
            <person name="Faino L."/>
            <person name="Farmer A.D."/>
            <person name="Papasotiriou D.G."/>
            <person name="Zhou S."/>
            <person name="Seidl M.F."/>
            <person name="Cottam E."/>
            <person name="Edel D."/>
            <person name="Hahn M."/>
            <person name="Schwartz D.C."/>
            <person name="Dietrich R.A."/>
            <person name="Widdison S."/>
            <person name="Scalliet G."/>
        </authorList>
    </citation>
    <scope>NUCLEOTIDE SEQUENCE [LARGE SCALE GENOMIC DNA]</scope>
    <source>
        <strain evidence="1 2">B05.10</strain>
    </source>
</reference>
<evidence type="ECO:0000313" key="2">
    <source>
        <dbReference type="Proteomes" id="UP000001798"/>
    </source>
</evidence>
<accession>A0A384JEK1</accession>
<dbReference type="RefSeq" id="XP_024548103.1">
    <property type="nucleotide sequence ID" value="XM_024692328.1"/>
</dbReference>